<dbReference type="SUPFAM" id="SSF160214">
    <property type="entry name" value="FlaG-like"/>
    <property type="match status" value="1"/>
</dbReference>
<dbReference type="InterPro" id="IPR035924">
    <property type="entry name" value="FlaG-like_sf"/>
</dbReference>
<dbReference type="InterPro" id="IPR005186">
    <property type="entry name" value="FlaG"/>
</dbReference>
<dbReference type="NCBIfam" id="NF005834">
    <property type="entry name" value="PRK07738.1"/>
    <property type="match status" value="1"/>
</dbReference>
<organism evidence="1 2">
    <name type="scientific">Planococcus massiliensis</name>
    <dbReference type="NCBI Taxonomy" id="1499687"/>
    <lineage>
        <taxon>Bacteria</taxon>
        <taxon>Bacillati</taxon>
        <taxon>Bacillota</taxon>
        <taxon>Bacilli</taxon>
        <taxon>Bacillales</taxon>
        <taxon>Caryophanaceae</taxon>
        <taxon>Planococcus</taxon>
    </lineage>
</organism>
<keyword evidence="1" id="KW-0282">Flagellum</keyword>
<reference evidence="1 2" key="1">
    <citation type="submission" date="2014-09" db="EMBL/GenBank/DDBJ databases">
        <authorList>
            <person name="Urmite Genomes Urmite Genomes"/>
        </authorList>
    </citation>
    <scope>NUCLEOTIDE SEQUENCE [LARGE SCALE GENOMIC DNA]</scope>
    <source>
        <strain evidence="1 2">ES2</strain>
    </source>
</reference>
<keyword evidence="1" id="KW-0969">Cilium</keyword>
<dbReference type="AlphaFoldDB" id="A0A098ERC9"/>
<keyword evidence="1" id="KW-0966">Cell projection</keyword>
<accession>A0A098ERC9</accession>
<name>A0A098ERC9_9BACL</name>
<sequence length="115" mass="13085">MEVKQPPVVYIPVKTPEAAIVPAVQPKEKTIELEAEKTAKVTKEKLIEKVEGMNDFLEPINTSVKFQFHDELGEYYVQVIDTITDEVIKEIPNKKFLDMYASMAEFAGLLVDEKL</sequence>
<evidence type="ECO:0000313" key="2">
    <source>
        <dbReference type="Proteomes" id="UP000043699"/>
    </source>
</evidence>
<keyword evidence="2" id="KW-1185">Reference proteome</keyword>
<protein>
    <submittedName>
        <fullName evidence="1">Flagellar protein FlaG</fullName>
    </submittedName>
</protein>
<dbReference type="PANTHER" id="PTHR37166:SF1">
    <property type="entry name" value="PROTEIN FLAG"/>
    <property type="match status" value="1"/>
</dbReference>
<dbReference type="Gene3D" id="3.30.160.170">
    <property type="entry name" value="FlaG-like"/>
    <property type="match status" value="1"/>
</dbReference>
<evidence type="ECO:0000313" key="1">
    <source>
        <dbReference type="EMBL" id="CEG24355.1"/>
    </source>
</evidence>
<dbReference type="Pfam" id="PF03646">
    <property type="entry name" value="FlaG"/>
    <property type="match status" value="1"/>
</dbReference>
<dbReference type="OrthoDB" id="9799867at2"/>
<dbReference type="RefSeq" id="WP_052653948.1">
    <property type="nucleotide sequence ID" value="NZ_CCXS01000001.1"/>
</dbReference>
<proteinExistence type="predicted"/>
<gene>
    <name evidence="1" type="ORF">BN1080_03378</name>
</gene>
<dbReference type="STRING" id="1499687.BN1080_03378"/>
<dbReference type="EMBL" id="CCXS01000001">
    <property type="protein sequence ID" value="CEG24355.1"/>
    <property type="molecule type" value="Genomic_DNA"/>
</dbReference>
<dbReference type="PANTHER" id="PTHR37166">
    <property type="entry name" value="PROTEIN FLAG"/>
    <property type="match status" value="1"/>
</dbReference>
<dbReference type="Proteomes" id="UP000043699">
    <property type="component" value="Unassembled WGS sequence"/>
</dbReference>